<feature type="compositionally biased region" description="Gly residues" evidence="1">
    <location>
        <begin position="220"/>
        <end position="236"/>
    </location>
</feature>
<dbReference type="Proteomes" id="UP000815325">
    <property type="component" value="Unassembled WGS sequence"/>
</dbReference>
<feature type="region of interest" description="Disordered" evidence="1">
    <location>
        <begin position="216"/>
        <end position="300"/>
    </location>
</feature>
<gene>
    <name evidence="2" type="ORF">DUNSADRAFT_1691</name>
</gene>
<feature type="compositionally biased region" description="Polar residues" evidence="1">
    <location>
        <begin position="249"/>
        <end position="260"/>
    </location>
</feature>
<keyword evidence="3" id="KW-1185">Reference proteome</keyword>
<name>A0ABQ7GWT5_DUNSA</name>
<feature type="region of interest" description="Disordered" evidence="1">
    <location>
        <begin position="597"/>
        <end position="677"/>
    </location>
</feature>
<feature type="region of interest" description="Disordered" evidence="1">
    <location>
        <begin position="160"/>
        <end position="199"/>
    </location>
</feature>
<accession>A0ABQ7GWT5</accession>
<feature type="compositionally biased region" description="Polar residues" evidence="1">
    <location>
        <begin position="437"/>
        <end position="447"/>
    </location>
</feature>
<evidence type="ECO:0000313" key="3">
    <source>
        <dbReference type="Proteomes" id="UP000815325"/>
    </source>
</evidence>
<feature type="compositionally biased region" description="Basic residues" evidence="1">
    <location>
        <begin position="652"/>
        <end position="664"/>
    </location>
</feature>
<feature type="compositionally biased region" description="Polar residues" evidence="1">
    <location>
        <begin position="160"/>
        <end position="171"/>
    </location>
</feature>
<feature type="compositionally biased region" description="Low complexity" evidence="1">
    <location>
        <begin position="639"/>
        <end position="649"/>
    </location>
</feature>
<protein>
    <submittedName>
        <fullName evidence="2">Uncharacterized protein</fullName>
    </submittedName>
</protein>
<sequence length="677" mass="67546">MAALQAAGHMSSSAVELEVLRARCKELESENCSLQHRLVDAHASRSSIAMERDIFKRMTADVRAQWQHAASVSGSPALGTSPGNSGHLILLPESTAILHSQPLPSLHLSQVCVCVQGPRSDPQLQQQLEQLRGEAAAMRQEMAAALPFAARLEGIPNTQMAGCPASDTTSPALAVAPLSPTSSSPVGSPPNCAAAANPPTSLFSSRRHLSLLNLGSTNAGLGGNSGGAGGPGGGRMGRNQMGLRGRSISALQPSTGGLSNPGTPPPASPAPGRAVMGGPEAPPQGATGSSDIGAGAPGQNHAADAAAVTVASRALSLSLPVKRYSSMPNLVRLVEEPGEGSHADGDSGDGNAHLHTTISSSRDGPPDGTLAVQAHQTSSHTAPGPALPSAPHVTPRFRARTSSSVPNELGTGHGSTATTSVPHSISAKSTPDVAGTISGTATRSQDSSIRKVARVPSNEEGAGVASRESSWGAWPPSSGPLGVADFKAVSAVGEDHPRFPGQAPGMAGLRSESVGSAGLEAGAGTLGSATGQSSRSMTCAGGAGGARGTGIGSSGVLPDACGSNSNSGSLPKAPMAMALGGRSERYMPAAGARNGVAGLGASSTGTATHTRSRSPLARGTSISQLPTGLGKSASVQEQASHSADPAADSPVHKLKQLFKQRKSNKGGLSRANTAGNF</sequence>
<feature type="compositionally biased region" description="Low complexity" evidence="1">
    <location>
        <begin position="177"/>
        <end position="199"/>
    </location>
</feature>
<evidence type="ECO:0000313" key="2">
    <source>
        <dbReference type="EMBL" id="KAF5839074.1"/>
    </source>
</evidence>
<feature type="region of interest" description="Disordered" evidence="1">
    <location>
        <begin position="337"/>
        <end position="476"/>
    </location>
</feature>
<comment type="caution">
    <text evidence="2">The sequence shown here is derived from an EMBL/GenBank/DDBJ whole genome shotgun (WGS) entry which is preliminary data.</text>
</comment>
<organism evidence="2 3">
    <name type="scientific">Dunaliella salina</name>
    <name type="common">Green alga</name>
    <name type="synonym">Protococcus salinus</name>
    <dbReference type="NCBI Taxonomy" id="3046"/>
    <lineage>
        <taxon>Eukaryota</taxon>
        <taxon>Viridiplantae</taxon>
        <taxon>Chlorophyta</taxon>
        <taxon>core chlorophytes</taxon>
        <taxon>Chlorophyceae</taxon>
        <taxon>CS clade</taxon>
        <taxon>Chlamydomonadales</taxon>
        <taxon>Dunaliellaceae</taxon>
        <taxon>Dunaliella</taxon>
    </lineage>
</organism>
<feature type="compositionally biased region" description="Low complexity" evidence="1">
    <location>
        <begin position="237"/>
        <end position="246"/>
    </location>
</feature>
<evidence type="ECO:0000256" key="1">
    <source>
        <dbReference type="SAM" id="MobiDB-lite"/>
    </source>
</evidence>
<dbReference type="EMBL" id="MU069556">
    <property type="protein sequence ID" value="KAF5839074.1"/>
    <property type="molecule type" value="Genomic_DNA"/>
</dbReference>
<reference evidence="2" key="1">
    <citation type="submission" date="2017-08" db="EMBL/GenBank/DDBJ databases">
        <authorList>
            <person name="Polle J.E."/>
            <person name="Barry K."/>
            <person name="Cushman J."/>
            <person name="Schmutz J."/>
            <person name="Tran D."/>
            <person name="Hathwaick L.T."/>
            <person name="Yim W.C."/>
            <person name="Jenkins J."/>
            <person name="Mckie-Krisberg Z.M."/>
            <person name="Prochnik S."/>
            <person name="Lindquist E."/>
            <person name="Dockter R.B."/>
            <person name="Adam C."/>
            <person name="Molina H."/>
            <person name="Bunkerborg J."/>
            <person name="Jin E."/>
            <person name="Buchheim M."/>
            <person name="Magnuson J."/>
        </authorList>
    </citation>
    <scope>NUCLEOTIDE SEQUENCE</scope>
    <source>
        <strain evidence="2">CCAP 19/18</strain>
    </source>
</reference>
<feature type="compositionally biased region" description="Polar residues" evidence="1">
    <location>
        <begin position="414"/>
        <end position="429"/>
    </location>
</feature>
<proteinExistence type="predicted"/>